<evidence type="ECO:0000313" key="2">
    <source>
        <dbReference type="EMBL" id="MBW9055125.1"/>
    </source>
</evidence>
<dbReference type="Proteomes" id="UP000717752">
    <property type="component" value="Unassembled WGS sequence"/>
</dbReference>
<dbReference type="Pfam" id="PF08445">
    <property type="entry name" value="FR47"/>
    <property type="match status" value="1"/>
</dbReference>
<dbReference type="InterPro" id="IPR016181">
    <property type="entry name" value="Acyl_CoA_acyltransferase"/>
</dbReference>
<dbReference type="InterPro" id="IPR000182">
    <property type="entry name" value="GNAT_dom"/>
</dbReference>
<dbReference type="EMBL" id="JAEUAK010000009">
    <property type="protein sequence ID" value="MBW9055125.1"/>
    <property type="molecule type" value="Genomic_DNA"/>
</dbReference>
<name>A0ABS7GZ10_9HYPH</name>
<evidence type="ECO:0000313" key="3">
    <source>
        <dbReference type="Proteomes" id="UP000717752"/>
    </source>
</evidence>
<proteinExistence type="predicted"/>
<keyword evidence="3" id="KW-1185">Reference proteome</keyword>
<dbReference type="PROSITE" id="PS51186">
    <property type="entry name" value="GNAT"/>
    <property type="match status" value="1"/>
</dbReference>
<reference evidence="2 3" key="1">
    <citation type="journal article" date="2021" name="MBio">
        <title>Poor Competitiveness of Bradyrhizobium in Pigeon Pea Root Colonization in Indian Soils.</title>
        <authorList>
            <person name="Chalasani D."/>
            <person name="Basu A."/>
            <person name="Pullabhotla S.V.S.R.N."/>
            <person name="Jorrin B."/>
            <person name="Neal A.L."/>
            <person name="Poole P.S."/>
            <person name="Podile A.R."/>
            <person name="Tkacz A."/>
        </authorList>
    </citation>
    <scope>NUCLEOTIDE SEQUENCE [LARGE SCALE GENOMIC DNA]</scope>
    <source>
        <strain evidence="2 3">HU56</strain>
    </source>
</reference>
<dbReference type="SUPFAM" id="SSF55729">
    <property type="entry name" value="Acyl-CoA N-acyltransferases (Nat)"/>
    <property type="match status" value="1"/>
</dbReference>
<organism evidence="2 3">
    <name type="scientific">Rhizobium mesosinicum</name>
    <dbReference type="NCBI Taxonomy" id="335017"/>
    <lineage>
        <taxon>Bacteria</taxon>
        <taxon>Pseudomonadati</taxon>
        <taxon>Pseudomonadota</taxon>
        <taxon>Alphaproteobacteria</taxon>
        <taxon>Hyphomicrobiales</taxon>
        <taxon>Rhizobiaceae</taxon>
        <taxon>Rhizobium/Agrobacterium group</taxon>
        <taxon>Rhizobium</taxon>
    </lineage>
</organism>
<comment type="caution">
    <text evidence="2">The sequence shown here is derived from an EMBL/GenBank/DDBJ whole genome shotgun (WGS) entry which is preliminary data.</text>
</comment>
<gene>
    <name evidence="2" type="ORF">JNB85_22225</name>
</gene>
<protein>
    <submittedName>
        <fullName evidence="2">GNAT family N-acetyltransferase</fullName>
    </submittedName>
</protein>
<accession>A0ABS7GZ10</accession>
<feature type="domain" description="N-acetyltransferase" evidence="1">
    <location>
        <begin position="98"/>
        <end position="226"/>
    </location>
</feature>
<dbReference type="CDD" id="cd04301">
    <property type="entry name" value="NAT_SF"/>
    <property type="match status" value="1"/>
</dbReference>
<sequence>MSHILDRPIWNALQTTHADLAEGSELAMRYPPSIVPFAAAADRTRESLEALESLPAADEVMAIVEAGPCTISDGLTVVTEGRLVQMVAERPYERISDSRLQRLTTDDAEEMLALATLTKPGPFTLRAQSLGTFWGIKIDGRLVAMAGQRLRLPGFGELSGLCTHPDFQGRGLGTLLFRFVAGEISARGDTVFLHAYRTNTLAITLYKALGFKLRSEMNLRVVKRHA</sequence>
<dbReference type="Gene3D" id="3.40.630.30">
    <property type="match status" value="1"/>
</dbReference>
<dbReference type="InterPro" id="IPR013653">
    <property type="entry name" value="GCN5-like_dom"/>
</dbReference>
<evidence type="ECO:0000259" key="1">
    <source>
        <dbReference type="PROSITE" id="PS51186"/>
    </source>
</evidence>
<dbReference type="RefSeq" id="WP_220336459.1">
    <property type="nucleotide sequence ID" value="NZ_JAEUAK010000009.1"/>
</dbReference>